<reference evidence="3 4" key="1">
    <citation type="submission" date="2018-01" db="EMBL/GenBank/DDBJ databases">
        <authorList>
            <person name="Gaut B.S."/>
            <person name="Morton B.R."/>
            <person name="Clegg M.T."/>
            <person name="Duvall M.R."/>
        </authorList>
    </citation>
    <scope>NUCLEOTIDE SEQUENCE [LARGE SCALE GENOMIC DNA]</scope>
    <source>
        <strain evidence="3 4">HR-AY</strain>
    </source>
</reference>
<feature type="transmembrane region" description="Helical" evidence="1">
    <location>
        <begin position="397"/>
        <end position="419"/>
    </location>
</feature>
<keyword evidence="1" id="KW-0472">Membrane</keyword>
<feature type="transmembrane region" description="Helical" evidence="1">
    <location>
        <begin position="74"/>
        <end position="93"/>
    </location>
</feature>
<dbReference type="InterPro" id="IPR018677">
    <property type="entry name" value="DUF2157"/>
</dbReference>
<organism evidence="3 4">
    <name type="scientific">Flavobacterium alvei</name>
    <dbReference type="NCBI Taxonomy" id="2080416"/>
    <lineage>
        <taxon>Bacteria</taxon>
        <taxon>Pseudomonadati</taxon>
        <taxon>Bacteroidota</taxon>
        <taxon>Flavobacteriia</taxon>
        <taxon>Flavobacteriales</taxon>
        <taxon>Flavobacteriaceae</taxon>
        <taxon>Flavobacterium</taxon>
    </lineage>
</organism>
<keyword evidence="1" id="KW-1133">Transmembrane helix</keyword>
<proteinExistence type="predicted"/>
<dbReference type="OrthoDB" id="642680at2"/>
<dbReference type="Pfam" id="PF09925">
    <property type="entry name" value="DUF2157"/>
    <property type="match status" value="1"/>
</dbReference>
<feature type="transmembrane region" description="Helical" evidence="1">
    <location>
        <begin position="336"/>
        <end position="361"/>
    </location>
</feature>
<dbReference type="AlphaFoldDB" id="A0A2S5AEG9"/>
<evidence type="ECO:0000259" key="2">
    <source>
        <dbReference type="Pfam" id="PF09925"/>
    </source>
</evidence>
<feature type="transmembrane region" description="Helical" evidence="1">
    <location>
        <begin position="178"/>
        <end position="195"/>
    </location>
</feature>
<evidence type="ECO:0000313" key="3">
    <source>
        <dbReference type="EMBL" id="POY40915.1"/>
    </source>
</evidence>
<dbReference type="Proteomes" id="UP000237310">
    <property type="component" value="Unassembled WGS sequence"/>
</dbReference>
<comment type="caution">
    <text evidence="3">The sequence shown here is derived from an EMBL/GenBank/DDBJ whole genome shotgun (WGS) entry which is preliminary data.</text>
</comment>
<feature type="transmembrane region" description="Helical" evidence="1">
    <location>
        <begin position="373"/>
        <end position="391"/>
    </location>
</feature>
<dbReference type="EMBL" id="PQVG01000002">
    <property type="protein sequence ID" value="POY40915.1"/>
    <property type="molecule type" value="Genomic_DNA"/>
</dbReference>
<keyword evidence="4" id="KW-1185">Reference proteome</keyword>
<feature type="transmembrane region" description="Helical" evidence="1">
    <location>
        <begin position="207"/>
        <end position="223"/>
    </location>
</feature>
<feature type="domain" description="DUF2157" evidence="2">
    <location>
        <begin position="12"/>
        <end position="152"/>
    </location>
</feature>
<protein>
    <recommendedName>
        <fullName evidence="2">DUF2157 domain-containing protein</fullName>
    </recommendedName>
</protein>
<feature type="transmembrane region" description="Helical" evidence="1">
    <location>
        <begin position="144"/>
        <end position="166"/>
    </location>
</feature>
<gene>
    <name evidence="3" type="ORF">C3L50_05315</name>
</gene>
<dbReference type="RefSeq" id="WP_103805101.1">
    <property type="nucleotide sequence ID" value="NZ_PQVG01000002.1"/>
</dbReference>
<feature type="transmembrane region" description="Helical" evidence="1">
    <location>
        <begin position="263"/>
        <end position="282"/>
    </location>
</feature>
<evidence type="ECO:0000256" key="1">
    <source>
        <dbReference type="SAM" id="Phobius"/>
    </source>
</evidence>
<feature type="transmembrane region" description="Helical" evidence="1">
    <location>
        <begin position="294"/>
        <end position="316"/>
    </location>
</feature>
<accession>A0A2S5AEG9</accession>
<sequence length="427" mass="48902">MSNSILNELHALLKANVINEETAQKIKEHYTKNGDQSQSKLFMIFGILGAILSGLGIILILAHNWDDLSNSIKSILSFLPLVIGQLFCGYTILKKAETPIWRESSSVFLFFGIGASISLIAQVYNISGDLNSFLITWMLLSLPLVYLLRTSIVSLLYIIGITYYCCNSNYFTYPKEQNYLFWLLFLGMIPHYYQLLTTKSQSNFTLFHNWFVAISLVISLGSIRDGNEKLLYLSYMCLFAIYYFIGKSSFFKNQKLKFNSYRIIGKLGTLILLSVYTFKSFWNFFHEKKVHENPIITSPEFIITSILSIIAAVLFYKKNNTSHFKNFDLIEIIFLLNIPLLFMGEVAAIVANGIVLAIGVLEIKRGNQLNNLRILNFGLLIIIILITCRFFDTDFSFIVRGILFISLGLGFFLTNYVILKKRNRNEK</sequence>
<evidence type="ECO:0000313" key="4">
    <source>
        <dbReference type="Proteomes" id="UP000237310"/>
    </source>
</evidence>
<feature type="transmembrane region" description="Helical" evidence="1">
    <location>
        <begin position="41"/>
        <end position="62"/>
    </location>
</feature>
<keyword evidence="1" id="KW-0812">Transmembrane</keyword>
<feature type="transmembrane region" description="Helical" evidence="1">
    <location>
        <begin position="105"/>
        <end position="124"/>
    </location>
</feature>
<feature type="transmembrane region" description="Helical" evidence="1">
    <location>
        <begin position="230"/>
        <end position="251"/>
    </location>
</feature>
<name>A0A2S5AEG9_9FLAO</name>